<feature type="compositionally biased region" description="Polar residues" evidence="1">
    <location>
        <begin position="77"/>
        <end position="88"/>
    </location>
</feature>
<feature type="region of interest" description="Disordered" evidence="1">
    <location>
        <begin position="73"/>
        <end position="93"/>
    </location>
</feature>
<dbReference type="AlphaFoldDB" id="A0A9D3WXJ9"/>
<evidence type="ECO:0000313" key="2">
    <source>
        <dbReference type="EMBL" id="KAH1168573.1"/>
    </source>
</evidence>
<accession>A0A9D3WXJ9</accession>
<feature type="region of interest" description="Disordered" evidence="1">
    <location>
        <begin position="1"/>
        <end position="57"/>
    </location>
</feature>
<gene>
    <name evidence="2" type="ORF">KIL84_013163</name>
</gene>
<organism evidence="2 3">
    <name type="scientific">Mauremys mutica</name>
    <name type="common">yellowpond turtle</name>
    <dbReference type="NCBI Taxonomy" id="74926"/>
    <lineage>
        <taxon>Eukaryota</taxon>
        <taxon>Metazoa</taxon>
        <taxon>Chordata</taxon>
        <taxon>Craniata</taxon>
        <taxon>Vertebrata</taxon>
        <taxon>Euteleostomi</taxon>
        <taxon>Archelosauria</taxon>
        <taxon>Testudinata</taxon>
        <taxon>Testudines</taxon>
        <taxon>Cryptodira</taxon>
        <taxon>Durocryptodira</taxon>
        <taxon>Testudinoidea</taxon>
        <taxon>Geoemydidae</taxon>
        <taxon>Geoemydinae</taxon>
        <taxon>Mauremys</taxon>
    </lineage>
</organism>
<feature type="compositionally biased region" description="Basic and acidic residues" evidence="1">
    <location>
        <begin position="24"/>
        <end position="40"/>
    </location>
</feature>
<name>A0A9D3WXJ9_9SAUR</name>
<sequence>MGEDSIRCLNTASEQSEPQLHSLSEQKPRRMRAERCEQQRSKGTRYMPICPQSALPTAGAQDTAQALTDRWERPVESPQQHQCKGTSRQGEKQSMILQLASATCCTDY</sequence>
<evidence type="ECO:0000313" key="3">
    <source>
        <dbReference type="Proteomes" id="UP000827986"/>
    </source>
</evidence>
<proteinExistence type="predicted"/>
<protein>
    <submittedName>
        <fullName evidence="2">Uncharacterized protein</fullName>
    </submittedName>
</protein>
<dbReference type="EMBL" id="JAHDVG010000485">
    <property type="protein sequence ID" value="KAH1168573.1"/>
    <property type="molecule type" value="Genomic_DNA"/>
</dbReference>
<dbReference type="Proteomes" id="UP000827986">
    <property type="component" value="Unassembled WGS sequence"/>
</dbReference>
<keyword evidence="3" id="KW-1185">Reference proteome</keyword>
<evidence type="ECO:0000256" key="1">
    <source>
        <dbReference type="SAM" id="MobiDB-lite"/>
    </source>
</evidence>
<comment type="caution">
    <text evidence="2">The sequence shown here is derived from an EMBL/GenBank/DDBJ whole genome shotgun (WGS) entry which is preliminary data.</text>
</comment>
<reference evidence="2" key="1">
    <citation type="submission" date="2021-09" db="EMBL/GenBank/DDBJ databases">
        <title>The genome of Mauremys mutica provides insights into the evolution of semi-aquatic lifestyle.</title>
        <authorList>
            <person name="Gong S."/>
            <person name="Gao Y."/>
        </authorList>
    </citation>
    <scope>NUCLEOTIDE SEQUENCE</scope>
    <source>
        <strain evidence="2">MM-2020</strain>
        <tissue evidence="2">Muscle</tissue>
    </source>
</reference>
<feature type="compositionally biased region" description="Polar residues" evidence="1">
    <location>
        <begin position="8"/>
        <end position="23"/>
    </location>
</feature>